<proteinExistence type="predicted"/>
<dbReference type="OrthoDB" id="2642108at2"/>
<dbReference type="GO" id="GO:0043937">
    <property type="term" value="P:regulation of sporulation"/>
    <property type="evidence" value="ECO:0007669"/>
    <property type="project" value="InterPro"/>
</dbReference>
<organism evidence="1 2">
    <name type="scientific">Paenibacillus cremeus</name>
    <dbReference type="NCBI Taxonomy" id="2163881"/>
    <lineage>
        <taxon>Bacteria</taxon>
        <taxon>Bacillati</taxon>
        <taxon>Bacillota</taxon>
        <taxon>Bacilli</taxon>
        <taxon>Bacillales</taxon>
        <taxon>Paenibacillaceae</taxon>
        <taxon>Paenibacillus</taxon>
    </lineage>
</organism>
<dbReference type="InterPro" id="IPR036638">
    <property type="entry name" value="HLH_DNA-bd_sf"/>
</dbReference>
<dbReference type="EMBL" id="VNJI01000010">
    <property type="protein sequence ID" value="TVY10023.1"/>
    <property type="molecule type" value="Genomic_DNA"/>
</dbReference>
<dbReference type="AlphaFoldDB" id="A0A559KD41"/>
<dbReference type="SUPFAM" id="SSF140500">
    <property type="entry name" value="BAS1536-like"/>
    <property type="match status" value="1"/>
</dbReference>
<dbReference type="Proteomes" id="UP000317036">
    <property type="component" value="Unassembled WGS sequence"/>
</dbReference>
<comment type="caution">
    <text evidence="1">The sequence shown here is derived from an EMBL/GenBank/DDBJ whole genome shotgun (WGS) entry which is preliminary data.</text>
</comment>
<gene>
    <name evidence="1" type="ORF">FPZ49_09865</name>
</gene>
<dbReference type="Pfam" id="PF09388">
    <property type="entry name" value="SpoOE-like"/>
    <property type="match status" value="1"/>
</dbReference>
<evidence type="ECO:0000313" key="1">
    <source>
        <dbReference type="EMBL" id="TVY10023.1"/>
    </source>
</evidence>
<reference evidence="1 2" key="1">
    <citation type="submission" date="2019-07" db="EMBL/GenBank/DDBJ databases">
        <authorList>
            <person name="Kim J."/>
        </authorList>
    </citation>
    <scope>NUCLEOTIDE SEQUENCE [LARGE SCALE GENOMIC DNA]</scope>
    <source>
        <strain evidence="1 2">JC52</strain>
    </source>
</reference>
<sequence>MKEVELQRNLERMQLQLYLLVEQTGSFVDPKVVKLSQEIDQLVVCLQRMRMKDKLRY</sequence>
<dbReference type="RefSeq" id="WP_144846012.1">
    <property type="nucleotide sequence ID" value="NZ_VNJI01000010.1"/>
</dbReference>
<keyword evidence="2" id="KW-1185">Reference proteome</keyword>
<dbReference type="GO" id="GO:0046983">
    <property type="term" value="F:protein dimerization activity"/>
    <property type="evidence" value="ECO:0007669"/>
    <property type="project" value="InterPro"/>
</dbReference>
<evidence type="ECO:0000313" key="2">
    <source>
        <dbReference type="Proteomes" id="UP000317036"/>
    </source>
</evidence>
<accession>A0A559KD41</accession>
<dbReference type="Gene3D" id="4.10.280.10">
    <property type="entry name" value="Helix-loop-helix DNA-binding domain"/>
    <property type="match status" value="1"/>
</dbReference>
<dbReference type="InterPro" id="IPR037208">
    <property type="entry name" value="Spo0E-like_sf"/>
</dbReference>
<protein>
    <submittedName>
        <fullName evidence="1">Spo0E family sporulation regulatory protein-aspartic acid phosphatase</fullName>
    </submittedName>
</protein>
<dbReference type="InterPro" id="IPR018540">
    <property type="entry name" value="Spo0E-like"/>
</dbReference>
<name>A0A559KD41_9BACL</name>